<name>A0A563W0J7_9CYAN</name>
<dbReference type="RefSeq" id="WP_144866918.1">
    <property type="nucleotide sequence ID" value="NZ_LR213816.1"/>
</dbReference>
<dbReference type="Proteomes" id="UP000320055">
    <property type="component" value="Unassembled WGS sequence"/>
</dbReference>
<dbReference type="EMBL" id="CAACVJ010000523">
    <property type="protein sequence ID" value="VEP17228.1"/>
    <property type="molecule type" value="Genomic_DNA"/>
</dbReference>
<evidence type="ECO:0000313" key="1">
    <source>
        <dbReference type="EMBL" id="VEP17228.1"/>
    </source>
</evidence>
<proteinExistence type="predicted"/>
<keyword evidence="2" id="KW-1185">Reference proteome</keyword>
<dbReference type="OrthoDB" id="571365at2"/>
<gene>
    <name evidence="1" type="ORF">H1P_570028</name>
</gene>
<sequence length="234" mass="26359">MPKNRSIFSLSWLTYGFCFTSITIFPRLAQAETDSLSDLDIPPQIIKESPVLQKWLQETPNVLEEIRHDPSFRSRLNLGFSLFPSNEDLTGVKIAVEDIFLGRTGLTWSADYQTSFNSDRVSTGTDLHYFIFPLGNYINVAPLVGYRYVQSNDFNTDGVNLGLRLMFSLSRTGSADISIAQSFISPQGDREVGLFSLSVGYSITSHLRLSTDWKLQNSQQDKDDSFSIGLQYLL</sequence>
<evidence type="ECO:0000313" key="2">
    <source>
        <dbReference type="Proteomes" id="UP000320055"/>
    </source>
</evidence>
<protein>
    <submittedName>
        <fullName evidence="1">Uncharacterized protein</fullName>
    </submittedName>
</protein>
<dbReference type="AlphaFoldDB" id="A0A563W0J7"/>
<reference evidence="1 2" key="1">
    <citation type="submission" date="2019-01" db="EMBL/GenBank/DDBJ databases">
        <authorList>
            <person name="Brito A."/>
        </authorList>
    </citation>
    <scope>NUCLEOTIDE SEQUENCE [LARGE SCALE GENOMIC DNA]</scope>
    <source>
        <strain evidence="1">1</strain>
    </source>
</reference>
<organism evidence="1 2">
    <name type="scientific">Hyella patelloides LEGE 07179</name>
    <dbReference type="NCBI Taxonomy" id="945734"/>
    <lineage>
        <taxon>Bacteria</taxon>
        <taxon>Bacillati</taxon>
        <taxon>Cyanobacteriota</taxon>
        <taxon>Cyanophyceae</taxon>
        <taxon>Pleurocapsales</taxon>
        <taxon>Hyellaceae</taxon>
        <taxon>Hyella</taxon>
    </lineage>
</organism>
<accession>A0A563W0J7</accession>